<feature type="compositionally biased region" description="Polar residues" evidence="1">
    <location>
        <begin position="49"/>
        <end position="60"/>
    </location>
</feature>
<dbReference type="AlphaFoldDB" id="A0A1B6KAQ2"/>
<feature type="signal peptide" evidence="2">
    <location>
        <begin position="1"/>
        <end position="22"/>
    </location>
</feature>
<name>A0A1B6KAQ2_9HEMI</name>
<organism evidence="3">
    <name type="scientific">Graphocephala atropunctata</name>
    <dbReference type="NCBI Taxonomy" id="36148"/>
    <lineage>
        <taxon>Eukaryota</taxon>
        <taxon>Metazoa</taxon>
        <taxon>Ecdysozoa</taxon>
        <taxon>Arthropoda</taxon>
        <taxon>Hexapoda</taxon>
        <taxon>Insecta</taxon>
        <taxon>Pterygota</taxon>
        <taxon>Neoptera</taxon>
        <taxon>Paraneoptera</taxon>
        <taxon>Hemiptera</taxon>
        <taxon>Auchenorrhyncha</taxon>
        <taxon>Membracoidea</taxon>
        <taxon>Cicadellidae</taxon>
        <taxon>Cicadellinae</taxon>
        <taxon>Cicadellini</taxon>
        <taxon>Graphocephala</taxon>
    </lineage>
</organism>
<evidence type="ECO:0000256" key="1">
    <source>
        <dbReference type="SAM" id="MobiDB-lite"/>
    </source>
</evidence>
<feature type="compositionally biased region" description="Low complexity" evidence="1">
    <location>
        <begin position="207"/>
        <end position="218"/>
    </location>
</feature>
<feature type="compositionally biased region" description="Low complexity" evidence="1">
    <location>
        <begin position="28"/>
        <end position="42"/>
    </location>
</feature>
<feature type="chain" id="PRO_5008586462" evidence="2">
    <location>
        <begin position="23"/>
        <end position="261"/>
    </location>
</feature>
<reference evidence="3" key="1">
    <citation type="submission" date="2015-11" db="EMBL/GenBank/DDBJ databases">
        <title>De novo transcriptome assembly of four potential Pierce s Disease insect vectors from Arizona vineyards.</title>
        <authorList>
            <person name="Tassone E.E."/>
        </authorList>
    </citation>
    <scope>NUCLEOTIDE SEQUENCE</scope>
</reference>
<accession>A0A1B6KAQ2</accession>
<protein>
    <submittedName>
        <fullName evidence="3">Uncharacterized protein</fullName>
    </submittedName>
</protein>
<feature type="non-terminal residue" evidence="3">
    <location>
        <position position="261"/>
    </location>
</feature>
<feature type="compositionally biased region" description="Low complexity" evidence="1">
    <location>
        <begin position="236"/>
        <end position="252"/>
    </location>
</feature>
<feature type="region of interest" description="Disordered" evidence="1">
    <location>
        <begin position="22"/>
        <end position="69"/>
    </location>
</feature>
<evidence type="ECO:0000256" key="2">
    <source>
        <dbReference type="SAM" id="SignalP"/>
    </source>
</evidence>
<dbReference type="EMBL" id="GEBQ01031450">
    <property type="protein sequence ID" value="JAT08527.1"/>
    <property type="molecule type" value="Transcribed_RNA"/>
</dbReference>
<feature type="region of interest" description="Disordered" evidence="1">
    <location>
        <begin position="200"/>
        <end position="261"/>
    </location>
</feature>
<feature type="compositionally biased region" description="Polar residues" evidence="1">
    <location>
        <begin position="222"/>
        <end position="235"/>
    </location>
</feature>
<keyword evidence="2" id="KW-0732">Signal</keyword>
<sequence length="261" mass="28431">MKLTWCLCVLVLVAVLVTTTDARRTSSSRKPPSGRSRYSGRVSKPKTTRAPTRSFRVTNRPTKKPHQPSLVNSHFLESERAVATHGVVTTSKPFHHSSIPGPNHGVPPHVSPVHHSQHLEKKNHTNNPIGFEQITSGVKNNTQNLYTPSAPPLPVGFANINQPAGAIGQHQTGHVQTGSSLNHTFNQMNQQSAYPVTQSNVQGGYLNQPGVQPNQQNGYLNLPNQQGGYLNQPVVQPNQQGGNFNQPNQQGGYLNQPVVQP</sequence>
<proteinExistence type="predicted"/>
<evidence type="ECO:0000313" key="3">
    <source>
        <dbReference type="EMBL" id="JAT08527.1"/>
    </source>
</evidence>
<gene>
    <name evidence="3" type="ORF">g.34906</name>
</gene>